<keyword evidence="3" id="KW-1185">Reference proteome</keyword>
<keyword evidence="1" id="KW-1133">Transmembrane helix</keyword>
<name>A0A1X1CXJ8_9GAMM</name>
<keyword evidence="1" id="KW-0472">Membrane</keyword>
<dbReference type="EMBL" id="MLFS01000076">
    <property type="protein sequence ID" value="ORM69179.1"/>
    <property type="molecule type" value="Genomic_DNA"/>
</dbReference>
<evidence type="ECO:0000256" key="1">
    <source>
        <dbReference type="SAM" id="Phobius"/>
    </source>
</evidence>
<organism evidence="2 3">
    <name type="scientific">Pantoea wallisii</name>
    <dbReference type="NCBI Taxonomy" id="1076551"/>
    <lineage>
        <taxon>Bacteria</taxon>
        <taxon>Pseudomonadati</taxon>
        <taxon>Pseudomonadota</taxon>
        <taxon>Gammaproteobacteria</taxon>
        <taxon>Enterobacterales</taxon>
        <taxon>Erwiniaceae</taxon>
        <taxon>Pantoea</taxon>
    </lineage>
</organism>
<evidence type="ECO:0000313" key="2">
    <source>
        <dbReference type="EMBL" id="ORM69179.1"/>
    </source>
</evidence>
<sequence length="222" mass="25552">MEMDIMAPALISALTWIVSFLVYRHNTNKDKSSLILEMNKEILNNCANKLVIEYLFSAIYGVKGIGCSDIVLLVKHPSPQNAISNYLSVQRYIRAFSLMEDNGTIRVIIAEGWKKGWKRTIKQLGFFSVIPVMYWLIMTFSDISYDYFTTIYNSNFPSAIKNSGFINFIMNIFVNIAIPIIFSIVGYMAFRTFYSSIMIDTTVNFFESTYINDKTIRVYKDA</sequence>
<gene>
    <name evidence="2" type="ORF">HA48_19540</name>
</gene>
<feature type="transmembrane region" description="Helical" evidence="1">
    <location>
        <begin position="165"/>
        <end position="190"/>
    </location>
</feature>
<comment type="caution">
    <text evidence="2">The sequence shown here is derived from an EMBL/GenBank/DDBJ whole genome shotgun (WGS) entry which is preliminary data.</text>
</comment>
<dbReference type="AlphaFoldDB" id="A0A1X1CXJ8"/>
<evidence type="ECO:0000313" key="3">
    <source>
        <dbReference type="Proteomes" id="UP000193104"/>
    </source>
</evidence>
<proteinExistence type="predicted"/>
<feature type="transmembrane region" description="Helical" evidence="1">
    <location>
        <begin position="6"/>
        <end position="23"/>
    </location>
</feature>
<keyword evidence="1" id="KW-0812">Transmembrane</keyword>
<accession>A0A1X1CXJ8</accession>
<reference evidence="2 3" key="1">
    <citation type="journal article" date="2017" name="Antonie Van Leeuwenhoek">
        <title>Phylogenomic resolution of the bacterial genus Pantoea and its relationship with Erwinia and Tatumella.</title>
        <authorList>
            <person name="Palmer M."/>
            <person name="Steenkamp E.T."/>
            <person name="Coetzee M.P."/>
            <person name="Chan W.Y."/>
            <person name="van Zyl E."/>
            <person name="De Maayer P."/>
            <person name="Coutinho T.A."/>
            <person name="Blom J."/>
            <person name="Smits T.H."/>
            <person name="Duffy B."/>
            <person name="Venter S.N."/>
        </authorList>
    </citation>
    <scope>NUCLEOTIDE SEQUENCE [LARGE SCALE GENOMIC DNA]</scope>
    <source>
        <strain evidence="2 3">LMG 26277</strain>
    </source>
</reference>
<dbReference type="Proteomes" id="UP000193104">
    <property type="component" value="Unassembled WGS sequence"/>
</dbReference>
<feature type="transmembrane region" description="Helical" evidence="1">
    <location>
        <begin position="124"/>
        <end position="145"/>
    </location>
</feature>
<protein>
    <submittedName>
        <fullName evidence="2">Uncharacterized protein</fullName>
    </submittedName>
</protein>